<dbReference type="GO" id="GO:0016787">
    <property type="term" value="F:hydrolase activity"/>
    <property type="evidence" value="ECO:0007669"/>
    <property type="project" value="UniProtKB-KW"/>
</dbReference>
<evidence type="ECO:0000259" key="7">
    <source>
        <dbReference type="Pfam" id="PF01321"/>
    </source>
</evidence>
<dbReference type="Pfam" id="PF00557">
    <property type="entry name" value="Peptidase_M24"/>
    <property type="match status" value="1"/>
</dbReference>
<dbReference type="InterPro" id="IPR000994">
    <property type="entry name" value="Pept_M24"/>
</dbReference>
<dbReference type="SUPFAM" id="SSF53092">
    <property type="entry name" value="Creatinase/prolidase N-terminal domain"/>
    <property type="match status" value="1"/>
</dbReference>
<dbReference type="RefSeq" id="WP_095105070.1">
    <property type="nucleotide sequence ID" value="NZ_BKAR01000014.1"/>
</dbReference>
<proteinExistence type="inferred from homology"/>
<comment type="similarity">
    <text evidence="2 5">Belongs to the peptidase M24B family.</text>
</comment>
<evidence type="ECO:0000256" key="2">
    <source>
        <dbReference type="ARBA" id="ARBA00008766"/>
    </source>
</evidence>
<evidence type="ECO:0000256" key="5">
    <source>
        <dbReference type="RuleBase" id="RU000590"/>
    </source>
</evidence>
<dbReference type="PANTHER" id="PTHR46112:SF3">
    <property type="entry name" value="AMINOPEPTIDASE YPDF"/>
    <property type="match status" value="1"/>
</dbReference>
<feature type="domain" description="Peptidase M24" evidence="6">
    <location>
        <begin position="134"/>
        <end position="336"/>
    </location>
</feature>
<protein>
    <submittedName>
        <fullName evidence="8">Peptidase M24</fullName>
    </submittedName>
</protein>
<dbReference type="InterPro" id="IPR050659">
    <property type="entry name" value="Peptidase_M24B"/>
</dbReference>
<dbReference type="PROSITE" id="PS00491">
    <property type="entry name" value="PROLINE_PEPTIDASE"/>
    <property type="match status" value="1"/>
</dbReference>
<dbReference type="PANTHER" id="PTHR46112">
    <property type="entry name" value="AMINOPEPTIDASE"/>
    <property type="match status" value="1"/>
</dbReference>
<evidence type="ECO:0000313" key="9">
    <source>
        <dbReference type="Proteomes" id="UP000321736"/>
    </source>
</evidence>
<keyword evidence="4" id="KW-0378">Hydrolase</keyword>
<keyword evidence="3 5" id="KW-0479">Metal-binding</keyword>
<comment type="cofactor">
    <cofactor evidence="1">
        <name>Mn(2+)</name>
        <dbReference type="ChEBI" id="CHEBI:29035"/>
    </cofactor>
</comment>
<dbReference type="InterPro" id="IPR000587">
    <property type="entry name" value="Creatinase_N"/>
</dbReference>
<evidence type="ECO:0000256" key="3">
    <source>
        <dbReference type="ARBA" id="ARBA00022723"/>
    </source>
</evidence>
<dbReference type="CDD" id="cd01092">
    <property type="entry name" value="APP-like"/>
    <property type="match status" value="1"/>
</dbReference>
<dbReference type="InterPro" id="IPR036005">
    <property type="entry name" value="Creatinase/aminopeptidase-like"/>
</dbReference>
<evidence type="ECO:0000313" key="8">
    <source>
        <dbReference type="EMBL" id="GEP84746.1"/>
    </source>
</evidence>
<comment type="caution">
    <text evidence="8">The sequence shown here is derived from an EMBL/GenBank/DDBJ whole genome shotgun (WGS) entry which is preliminary data.</text>
</comment>
<keyword evidence="9" id="KW-1185">Reference proteome</keyword>
<dbReference type="Pfam" id="PF01321">
    <property type="entry name" value="Creatinase_N"/>
    <property type="match status" value="1"/>
</dbReference>
<dbReference type="InterPro" id="IPR001131">
    <property type="entry name" value="Peptidase_M24B_aminopep-P_CS"/>
</dbReference>
<name>A0A239U2W5_9STAP</name>
<dbReference type="EMBL" id="BKAR01000014">
    <property type="protein sequence ID" value="GEP84746.1"/>
    <property type="molecule type" value="Genomic_DNA"/>
</dbReference>
<dbReference type="Gene3D" id="3.40.350.10">
    <property type="entry name" value="Creatinase/prolidase N-terminal domain"/>
    <property type="match status" value="1"/>
</dbReference>
<organism evidence="8 9">
    <name type="scientific">Staphylococcus piscifermentans</name>
    <dbReference type="NCBI Taxonomy" id="70258"/>
    <lineage>
        <taxon>Bacteria</taxon>
        <taxon>Bacillati</taxon>
        <taxon>Bacillota</taxon>
        <taxon>Bacilli</taxon>
        <taxon>Bacillales</taxon>
        <taxon>Staphylococcaceae</taxon>
        <taxon>Staphylococcus</taxon>
    </lineage>
</organism>
<dbReference type="Gene3D" id="3.90.230.10">
    <property type="entry name" value="Creatinase/methionine aminopeptidase superfamily"/>
    <property type="match status" value="1"/>
</dbReference>
<dbReference type="OrthoDB" id="9806388at2"/>
<gene>
    <name evidence="8" type="ORF">SPI02_13310</name>
</gene>
<sequence length="352" mass="38814">MSRIDKLNSFMNEKGLNAVIVLSDYNRRYLSGFTGTSGALVITPQERYLVTDFRYIDQASNQAPDFEIVNRSQGLIPEVVALLEQLKVENVGFEGHIVSYDTYLELNKAKISLESISDAIEDIRAVKDQYEIETIQKAAEIVDKTYEYILSIAKVGMTEQELKAELESKMLHLGASGPSFDTIVASGYRGALPHGVASDKKIEEGDMITLDFGAYYNGYVSDITRTFAIGQPDPKLVEIYNIVLEAQQTAVDKIKAGMTGKEADAIARDIIAEHGYGEYFGHSTGHGIGLEIHEQPMLAKTVDTKLVPNNCVTVEPGIYIEGLGGVRIEDDILITENGNEVFTKCTKDLIIL</sequence>
<reference evidence="8 9" key="1">
    <citation type="submission" date="2019-07" db="EMBL/GenBank/DDBJ databases">
        <title>Whole genome shotgun sequence of Staphylococcus piscifermentans NBRC 109625.</title>
        <authorList>
            <person name="Hosoyama A."/>
            <person name="Uohara A."/>
            <person name="Ohji S."/>
            <person name="Ichikawa N."/>
        </authorList>
    </citation>
    <scope>NUCLEOTIDE SEQUENCE [LARGE SCALE GENOMIC DNA]</scope>
    <source>
        <strain evidence="8 9">NBRC 109625</strain>
    </source>
</reference>
<dbReference type="GO" id="GO:0046872">
    <property type="term" value="F:metal ion binding"/>
    <property type="evidence" value="ECO:0007669"/>
    <property type="project" value="UniProtKB-KW"/>
</dbReference>
<evidence type="ECO:0000256" key="1">
    <source>
        <dbReference type="ARBA" id="ARBA00001936"/>
    </source>
</evidence>
<feature type="domain" description="Creatinase N-terminal" evidence="7">
    <location>
        <begin position="3"/>
        <end position="126"/>
    </location>
</feature>
<evidence type="ECO:0000256" key="4">
    <source>
        <dbReference type="ARBA" id="ARBA00022801"/>
    </source>
</evidence>
<dbReference type="AlphaFoldDB" id="A0A239U2W5"/>
<dbReference type="SUPFAM" id="SSF55920">
    <property type="entry name" value="Creatinase/aminopeptidase"/>
    <property type="match status" value="1"/>
</dbReference>
<dbReference type="InterPro" id="IPR029149">
    <property type="entry name" value="Creatin/AminoP/Spt16_N"/>
</dbReference>
<accession>A0A239U2W5</accession>
<evidence type="ECO:0000259" key="6">
    <source>
        <dbReference type="Pfam" id="PF00557"/>
    </source>
</evidence>
<dbReference type="Proteomes" id="UP000321736">
    <property type="component" value="Unassembled WGS sequence"/>
</dbReference>
<dbReference type="FunFam" id="3.90.230.10:FF:000014">
    <property type="entry name" value="Aminopeptidase P family protein"/>
    <property type="match status" value="1"/>
</dbReference>